<evidence type="ECO:0000256" key="3">
    <source>
        <dbReference type="ARBA" id="ARBA00022478"/>
    </source>
</evidence>
<feature type="chain" id="PRO_5043133217" description="DNA-directed RNA polymerase" evidence="9">
    <location>
        <begin position="24"/>
        <end position="402"/>
    </location>
</feature>
<evidence type="ECO:0000313" key="11">
    <source>
        <dbReference type="EMBL" id="VDM34567.1"/>
    </source>
</evidence>
<dbReference type="OrthoDB" id="276422at2759"/>
<dbReference type="GO" id="GO:0034245">
    <property type="term" value="C:mitochondrial DNA-directed RNA polymerase complex"/>
    <property type="evidence" value="ECO:0007669"/>
    <property type="project" value="TreeGrafter"/>
</dbReference>
<dbReference type="GO" id="GO:0006390">
    <property type="term" value="P:mitochondrial transcription"/>
    <property type="evidence" value="ECO:0007669"/>
    <property type="project" value="TreeGrafter"/>
</dbReference>
<reference evidence="13" key="1">
    <citation type="submission" date="2017-02" db="UniProtKB">
        <authorList>
            <consortium name="WormBaseParasite"/>
        </authorList>
    </citation>
    <scope>IDENTIFICATION</scope>
</reference>
<evidence type="ECO:0000256" key="6">
    <source>
        <dbReference type="ARBA" id="ARBA00023163"/>
    </source>
</evidence>
<dbReference type="PANTHER" id="PTHR10102:SF0">
    <property type="entry name" value="DNA-DIRECTED RNA POLYMERASE, MITOCHONDRIAL"/>
    <property type="match status" value="1"/>
</dbReference>
<evidence type="ECO:0000256" key="8">
    <source>
        <dbReference type="RuleBase" id="RU003805"/>
    </source>
</evidence>
<dbReference type="WBParaSite" id="TTAC_0000969001-mRNA-1">
    <property type="protein sequence ID" value="TTAC_0000969001-mRNA-1"/>
    <property type="gene ID" value="TTAC_0000969001"/>
</dbReference>
<comment type="similarity">
    <text evidence="1 8">Belongs to the phage and mitochondrial RNA polymerase family.</text>
</comment>
<evidence type="ECO:0000259" key="10">
    <source>
        <dbReference type="Pfam" id="PF00940"/>
    </source>
</evidence>
<organism evidence="13">
    <name type="scientific">Hydatigena taeniaeformis</name>
    <name type="common">Feline tapeworm</name>
    <name type="synonym">Taenia taeniaeformis</name>
    <dbReference type="NCBI Taxonomy" id="6205"/>
    <lineage>
        <taxon>Eukaryota</taxon>
        <taxon>Metazoa</taxon>
        <taxon>Spiralia</taxon>
        <taxon>Lophotrochozoa</taxon>
        <taxon>Platyhelminthes</taxon>
        <taxon>Cestoda</taxon>
        <taxon>Eucestoda</taxon>
        <taxon>Cyclophyllidea</taxon>
        <taxon>Taeniidae</taxon>
        <taxon>Hydatigera</taxon>
    </lineage>
</organism>
<dbReference type="GO" id="GO:0003899">
    <property type="term" value="F:DNA-directed RNA polymerase activity"/>
    <property type="evidence" value="ECO:0007669"/>
    <property type="project" value="UniProtKB-EC"/>
</dbReference>
<keyword evidence="5 8" id="KW-0548">Nucleotidyltransferase</keyword>
<dbReference type="EMBL" id="UYWX01020973">
    <property type="protein sequence ID" value="VDM34567.1"/>
    <property type="molecule type" value="Genomic_DNA"/>
</dbReference>
<accession>A0A0R3X815</accession>
<evidence type="ECO:0000256" key="1">
    <source>
        <dbReference type="ARBA" id="ARBA00009493"/>
    </source>
</evidence>
<proteinExistence type="inferred from homology"/>
<dbReference type="InterPro" id="IPR002092">
    <property type="entry name" value="DNA-dir_Rpol_phage-type"/>
</dbReference>
<protein>
    <recommendedName>
        <fullName evidence="2 8">DNA-directed RNA polymerase</fullName>
        <ecNumber evidence="2 8">2.7.7.6</ecNumber>
    </recommendedName>
</protein>
<dbReference type="PROSITE" id="PS00489">
    <property type="entry name" value="RNA_POL_PHAGE_2"/>
    <property type="match status" value="1"/>
</dbReference>
<comment type="catalytic activity">
    <reaction evidence="7 8">
        <text>RNA(n) + a ribonucleoside 5'-triphosphate = RNA(n+1) + diphosphate</text>
        <dbReference type="Rhea" id="RHEA:21248"/>
        <dbReference type="Rhea" id="RHEA-COMP:14527"/>
        <dbReference type="Rhea" id="RHEA-COMP:17342"/>
        <dbReference type="ChEBI" id="CHEBI:33019"/>
        <dbReference type="ChEBI" id="CHEBI:61557"/>
        <dbReference type="ChEBI" id="CHEBI:140395"/>
        <dbReference type="EC" id="2.7.7.6"/>
    </reaction>
</comment>
<dbReference type="EC" id="2.7.7.6" evidence="2 8"/>
<dbReference type="InterPro" id="IPR046950">
    <property type="entry name" value="DNA-dir_Rpol_C_phage-type"/>
</dbReference>
<sequence>MLNISIPNLLILVYLTGFRCSSSNDEREAYTDSILDDIVDSADRPFDGRGWWREQEEPWQTLACCRELAAALRHSNSPSTYVNHFPVHQDGSCNGLQHYAAMGRDERGAASVSLVDCERPRDVYSDVTEVVEARRRADAAEGNEIAIALEGAVQRRVIKQSVMTTVYGVTLYGAMAQIRRQLRELPIFQTPAGADADRRLGPASVYLARLTLSSIEAIFSSSTSTQAWFAKLAKHITRFRGCRISWITPLGLPVVQPYVKDTDFEIALWSGELSNAAASTTAWATALKKAAHRAERQFRRGGARDSLVGLPLPDPIKQQNAFPPNFIHSLDSCHMMLTALHCLRAGVMFASVHDCFWTHAASVDQLNRPHFTPVTSIYSFLISEPCLTEFCYRLFASMTPAF</sequence>
<keyword evidence="3 8" id="KW-0240">DNA-directed RNA polymerase</keyword>
<dbReference type="Pfam" id="PF00940">
    <property type="entry name" value="RNA_pol"/>
    <property type="match status" value="1"/>
</dbReference>
<evidence type="ECO:0000313" key="13">
    <source>
        <dbReference type="WBParaSite" id="TTAC_0000969001-mRNA-1"/>
    </source>
</evidence>
<dbReference type="PANTHER" id="PTHR10102">
    <property type="entry name" value="DNA-DIRECTED RNA POLYMERASE, MITOCHONDRIAL"/>
    <property type="match status" value="1"/>
</dbReference>
<comment type="function">
    <text evidence="8">DNA-dependent RNA polymerase catalyzes the transcription of DNA into RNA using the four ribonucleoside triphosphates as substrates.</text>
</comment>
<dbReference type="PROSITE" id="PS00900">
    <property type="entry name" value="RNA_POL_PHAGE_1"/>
    <property type="match status" value="1"/>
</dbReference>
<dbReference type="SUPFAM" id="SSF56672">
    <property type="entry name" value="DNA/RNA polymerases"/>
    <property type="match status" value="1"/>
</dbReference>
<evidence type="ECO:0000256" key="4">
    <source>
        <dbReference type="ARBA" id="ARBA00022679"/>
    </source>
</evidence>
<evidence type="ECO:0000256" key="5">
    <source>
        <dbReference type="ARBA" id="ARBA00022695"/>
    </source>
</evidence>
<keyword evidence="6 8" id="KW-0804">Transcription</keyword>
<dbReference type="STRING" id="6205.A0A0R3X815"/>
<reference evidence="11 12" key="2">
    <citation type="submission" date="2018-11" db="EMBL/GenBank/DDBJ databases">
        <authorList>
            <consortium name="Pathogen Informatics"/>
        </authorList>
    </citation>
    <scope>NUCLEOTIDE SEQUENCE [LARGE SCALE GENOMIC DNA]</scope>
</reference>
<evidence type="ECO:0000256" key="7">
    <source>
        <dbReference type="ARBA" id="ARBA00048552"/>
    </source>
</evidence>
<evidence type="ECO:0000256" key="2">
    <source>
        <dbReference type="ARBA" id="ARBA00012418"/>
    </source>
</evidence>
<dbReference type="AlphaFoldDB" id="A0A0R3X815"/>
<dbReference type="Proteomes" id="UP000274429">
    <property type="component" value="Unassembled WGS sequence"/>
</dbReference>
<keyword evidence="9" id="KW-0732">Signal</keyword>
<evidence type="ECO:0000313" key="12">
    <source>
        <dbReference type="Proteomes" id="UP000274429"/>
    </source>
</evidence>
<dbReference type="GO" id="GO:0001018">
    <property type="term" value="F:mitochondrial promoter sequence-specific DNA binding"/>
    <property type="evidence" value="ECO:0007669"/>
    <property type="project" value="TreeGrafter"/>
</dbReference>
<evidence type="ECO:0000256" key="9">
    <source>
        <dbReference type="SAM" id="SignalP"/>
    </source>
</evidence>
<dbReference type="InterPro" id="IPR043502">
    <property type="entry name" value="DNA/RNA_pol_sf"/>
</dbReference>
<feature type="domain" description="DNA-directed RNA polymerase C-terminal" evidence="10">
    <location>
        <begin position="15"/>
        <end position="369"/>
    </location>
</feature>
<name>A0A0R3X815_HYDTA</name>
<feature type="signal peptide" evidence="9">
    <location>
        <begin position="1"/>
        <end position="23"/>
    </location>
</feature>
<gene>
    <name evidence="11" type="ORF">TTAC_LOCUS9675</name>
</gene>
<dbReference type="Gene3D" id="1.10.287.280">
    <property type="match status" value="1"/>
</dbReference>
<dbReference type="Gene3D" id="1.10.150.20">
    <property type="entry name" value="5' to 3' exonuclease, C-terminal subdomain"/>
    <property type="match status" value="1"/>
</dbReference>
<keyword evidence="12" id="KW-1185">Reference proteome</keyword>
<keyword evidence="4 8" id="KW-0808">Transferase</keyword>